<dbReference type="SUPFAM" id="SSF46785">
    <property type="entry name" value="Winged helix' DNA-binding domain"/>
    <property type="match status" value="2"/>
</dbReference>
<dbReference type="PANTHER" id="PTHR12806:SF0">
    <property type="entry name" value="VACUOLAR-SORTING PROTEIN SNF8"/>
    <property type="match status" value="1"/>
</dbReference>
<evidence type="ECO:0000256" key="4">
    <source>
        <dbReference type="SAM" id="Coils"/>
    </source>
</evidence>
<dbReference type="Proteomes" id="UP001307889">
    <property type="component" value="Chromosome 6"/>
</dbReference>
<dbReference type="InterPro" id="IPR016689">
    <property type="entry name" value="ESCRT-2_cplx_Snf8"/>
</dbReference>
<dbReference type="PANTHER" id="PTHR12806">
    <property type="entry name" value="EAP30 SUBUNIT OF ELL COMPLEX"/>
    <property type="match status" value="1"/>
</dbReference>
<dbReference type="Gene3D" id="1.10.10.10">
    <property type="entry name" value="Winged helix-like DNA-binding domain superfamily/Winged helix DNA-binding domain"/>
    <property type="match status" value="2"/>
</dbReference>
<comment type="subunit">
    <text evidence="3">Component of the endosomal sorting complex required for transport II (ESCRT-II).</text>
</comment>
<dbReference type="Pfam" id="PF04157">
    <property type="entry name" value="EAP30"/>
    <property type="match status" value="1"/>
</dbReference>
<dbReference type="InterPro" id="IPR036388">
    <property type="entry name" value="WH-like_DNA-bd_sf"/>
</dbReference>
<evidence type="ECO:0000256" key="1">
    <source>
        <dbReference type="ARBA" id="ARBA00009834"/>
    </source>
</evidence>
<accession>A0ABN7ATP0</accession>
<feature type="coiled-coil region" evidence="4">
    <location>
        <begin position="32"/>
        <end position="59"/>
    </location>
</feature>
<proteinExistence type="inferred from homology"/>
<evidence type="ECO:0000313" key="5">
    <source>
        <dbReference type="EMBL" id="BES95577.1"/>
    </source>
</evidence>
<keyword evidence="3" id="KW-0813">Transport</keyword>
<keyword evidence="6" id="KW-1185">Reference proteome</keyword>
<reference evidence="5 6" key="1">
    <citation type="submission" date="2023-09" db="EMBL/GenBank/DDBJ databases">
        <title>Nesidiocoris tenuis whole genome shotgun sequence.</title>
        <authorList>
            <person name="Shibata T."/>
            <person name="Shimoda M."/>
            <person name="Kobayashi T."/>
            <person name="Uehara T."/>
        </authorList>
    </citation>
    <scope>NUCLEOTIDE SEQUENCE [LARGE SCALE GENOMIC DNA]</scope>
    <source>
        <strain evidence="5 6">Japan</strain>
    </source>
</reference>
<dbReference type="PIRSF" id="PIRSF017215">
    <property type="entry name" value="ESCRT2_Vps22"/>
    <property type="match status" value="1"/>
</dbReference>
<organism evidence="5 6">
    <name type="scientific">Nesidiocoris tenuis</name>
    <dbReference type="NCBI Taxonomy" id="355587"/>
    <lineage>
        <taxon>Eukaryota</taxon>
        <taxon>Metazoa</taxon>
        <taxon>Ecdysozoa</taxon>
        <taxon>Arthropoda</taxon>
        <taxon>Hexapoda</taxon>
        <taxon>Insecta</taxon>
        <taxon>Pterygota</taxon>
        <taxon>Neoptera</taxon>
        <taxon>Paraneoptera</taxon>
        <taxon>Hemiptera</taxon>
        <taxon>Heteroptera</taxon>
        <taxon>Panheteroptera</taxon>
        <taxon>Cimicomorpha</taxon>
        <taxon>Miridae</taxon>
        <taxon>Dicyphina</taxon>
        <taxon>Nesidiocoris</taxon>
    </lineage>
</organism>
<evidence type="ECO:0000256" key="2">
    <source>
        <dbReference type="ARBA" id="ARBA00017052"/>
    </source>
</evidence>
<dbReference type="EMBL" id="AP028914">
    <property type="protein sequence ID" value="BES95577.1"/>
    <property type="molecule type" value="Genomic_DNA"/>
</dbReference>
<dbReference type="InterPro" id="IPR040608">
    <property type="entry name" value="Snf8/Vps36"/>
</dbReference>
<sequence length="245" mass="27158">MRRRAGIGAIQKQKLEQEKFKDKGTELHVREFEVLSKQLEQFRQKLEEFAAQHRAEIKRNPVFRRQFQEMCAAIGVDPLASNKGFWSVLNLGDFYYELSVQIVEVCLATSEKNGGLISLDELRTRLLRSRGRVAQEVTIEDILTASKKLGVFGSGFQVLQVPGGRTLIRSVPGELSVDVTSVLSVAPVGGGQVNQELLAQELGWTADRASAALDAVLADGLAWIDTQASPTQYWFPSLFIGCMDC</sequence>
<gene>
    <name evidence="5" type="ORF">NTJ_08389</name>
</gene>
<name>A0ABN7ATP0_9HEMI</name>
<comment type="function">
    <text evidence="3">Component of the endosomal sorting complex required for transport II (ESCRT-II), which is required for multivesicular body (MVB) formation and sorting of endosomal cargo proteins into MVBs.</text>
</comment>
<protein>
    <recommendedName>
        <fullName evidence="2 3">Vacuolar-sorting protein SNF8</fullName>
    </recommendedName>
</protein>
<keyword evidence="4" id="KW-0175">Coiled coil</keyword>
<evidence type="ECO:0000313" key="6">
    <source>
        <dbReference type="Proteomes" id="UP001307889"/>
    </source>
</evidence>
<keyword evidence="3" id="KW-0653">Protein transport</keyword>
<evidence type="ECO:0000256" key="3">
    <source>
        <dbReference type="PIRNR" id="PIRNR017215"/>
    </source>
</evidence>
<dbReference type="InterPro" id="IPR036390">
    <property type="entry name" value="WH_DNA-bd_sf"/>
</dbReference>
<dbReference type="Gene3D" id="6.10.140.180">
    <property type="match status" value="1"/>
</dbReference>
<comment type="similarity">
    <text evidence="1 3">Belongs to the SNF8 family.</text>
</comment>